<name>A0A858PYQ4_9RICK</name>
<dbReference type="Gene3D" id="3.30.2400.10">
    <property type="entry name" value="Major capsid protein gp5"/>
    <property type="match status" value="1"/>
</dbReference>
<sequence length="403" mass="45256">MPKPQYQNVHFPQEIMTTELEIKDEITEFLPQHGRSTYPIEETSSSDEAILQKLDEFNYKFSEFENRLNKLEISSPGRINLKDQPEDLESKYLKEFVATGVYDQLSYKSADAMPLMMPKKVISYIDKLLHESSIMRKLCSVEKISGSQVEYFVTNNKDNYVGWSENNAAPASGTGTKQESAAAPISGAPKFSSLSVVLHELYAQPKISKIHLEDSFIDLERWLIDNLVEAFSRAENAAFISGNGSTKPLGILGVGTDITLMEVDKLDYDTIVKLLYSLHEYYASRASFLMHRSTLQEIRSFKSSSGQYLLQAGKNGEEIFGIPVYQTSEMPIAAADKAGMIALADFKSAYRIVENKDIRILRDPYTEKKFVKFYTTKRVGGNVVNSGAIKLLSFSTTVNRASS</sequence>
<dbReference type="SUPFAM" id="SSF56563">
    <property type="entry name" value="Major capsid protein gp5"/>
    <property type="match status" value="1"/>
</dbReference>
<dbReference type="InterPro" id="IPR054612">
    <property type="entry name" value="Phage_capsid-like_C"/>
</dbReference>
<evidence type="ECO:0000313" key="3">
    <source>
        <dbReference type="EMBL" id="QJC27688.1"/>
    </source>
</evidence>
<dbReference type="EMBL" id="CP046391">
    <property type="protein sequence ID" value="QJC27688.1"/>
    <property type="molecule type" value="Genomic_DNA"/>
</dbReference>
<evidence type="ECO:0000259" key="2">
    <source>
        <dbReference type="Pfam" id="PF05065"/>
    </source>
</evidence>
<comment type="subcellular location">
    <subcellularLocation>
        <location evidence="1">Virion</location>
    </subcellularLocation>
</comment>
<protein>
    <submittedName>
        <fullName evidence="3">Phage major capsid protein</fullName>
    </submittedName>
</protein>
<dbReference type="KEGG" id="aplt:ANPL_03090"/>
<evidence type="ECO:0000313" key="4">
    <source>
        <dbReference type="Proteomes" id="UP000500930"/>
    </source>
</evidence>
<dbReference type="Gene3D" id="3.30.2320.10">
    <property type="entry name" value="hypothetical protein PF0899 domain"/>
    <property type="match status" value="1"/>
</dbReference>
<organism evidence="3 4">
    <name type="scientific">Anaplasma platys</name>
    <dbReference type="NCBI Taxonomy" id="949"/>
    <lineage>
        <taxon>Bacteria</taxon>
        <taxon>Pseudomonadati</taxon>
        <taxon>Pseudomonadota</taxon>
        <taxon>Alphaproteobacteria</taxon>
        <taxon>Rickettsiales</taxon>
        <taxon>Anaplasmataceae</taxon>
        <taxon>Anaplasma</taxon>
    </lineage>
</organism>
<dbReference type="InterPro" id="IPR024455">
    <property type="entry name" value="Phage_capsid"/>
</dbReference>
<reference evidence="3 4" key="1">
    <citation type="journal article" date="2020" name="Pathogens">
        <title>First Whole Genome Sequence of Anaplasma platys, an Obligate Intracellular Rickettsial Pathogen of Dogs.</title>
        <authorList>
            <person name="Llanes A."/>
            <person name="Rajeev S."/>
        </authorList>
    </citation>
    <scope>NUCLEOTIDE SEQUENCE [LARGE SCALE GENOMIC DNA]</scope>
    <source>
        <strain evidence="3 4">S3</strain>
    </source>
</reference>
<dbReference type="Pfam" id="PF05065">
    <property type="entry name" value="Phage_capsid"/>
    <property type="match status" value="1"/>
</dbReference>
<dbReference type="NCBIfam" id="TIGR01554">
    <property type="entry name" value="major_cap_HK97"/>
    <property type="match status" value="1"/>
</dbReference>
<accession>A0A858PYQ4</accession>
<feature type="domain" description="Phage capsid-like C-terminal" evidence="2">
    <location>
        <begin position="117"/>
        <end position="394"/>
    </location>
</feature>
<dbReference type="AlphaFoldDB" id="A0A858PYQ4"/>
<proteinExistence type="predicted"/>
<keyword evidence="4" id="KW-1185">Reference proteome</keyword>
<evidence type="ECO:0000256" key="1">
    <source>
        <dbReference type="ARBA" id="ARBA00004328"/>
    </source>
</evidence>
<gene>
    <name evidence="3" type="ORF">ANPL_03090</name>
</gene>
<dbReference type="Proteomes" id="UP000500930">
    <property type="component" value="Chromosome"/>
</dbReference>